<name>A0A6J7WJH5_9CAUD</name>
<keyword evidence="1" id="KW-0472">Membrane</keyword>
<evidence type="ECO:0000256" key="1">
    <source>
        <dbReference type="SAM" id="Phobius"/>
    </source>
</evidence>
<reference evidence="2" key="1">
    <citation type="submission" date="2020-05" db="EMBL/GenBank/DDBJ databases">
        <authorList>
            <person name="Chiriac C."/>
            <person name="Salcher M."/>
            <person name="Ghai R."/>
            <person name="Kavagutti S V."/>
        </authorList>
    </citation>
    <scope>NUCLEOTIDE SEQUENCE</scope>
</reference>
<protein>
    <submittedName>
        <fullName evidence="2">Uncharacterized protein</fullName>
    </submittedName>
</protein>
<dbReference type="EMBL" id="LR798255">
    <property type="protein sequence ID" value="CAB5217960.1"/>
    <property type="molecule type" value="Genomic_DNA"/>
</dbReference>
<organism evidence="2">
    <name type="scientific">uncultured Caudovirales phage</name>
    <dbReference type="NCBI Taxonomy" id="2100421"/>
    <lineage>
        <taxon>Viruses</taxon>
        <taxon>Duplodnaviria</taxon>
        <taxon>Heunggongvirae</taxon>
        <taxon>Uroviricota</taxon>
        <taxon>Caudoviricetes</taxon>
        <taxon>Peduoviridae</taxon>
        <taxon>Maltschvirus</taxon>
        <taxon>Maltschvirus maltsch</taxon>
    </lineage>
</organism>
<evidence type="ECO:0000313" key="2">
    <source>
        <dbReference type="EMBL" id="CAB5217960.1"/>
    </source>
</evidence>
<accession>A0A6J7WJH5</accession>
<proteinExistence type="predicted"/>
<feature type="transmembrane region" description="Helical" evidence="1">
    <location>
        <begin position="138"/>
        <end position="164"/>
    </location>
</feature>
<sequence length="743" mass="79774">MEQKLVFRVSAEFQELKNAFSGIKEDFKSVGDEVKKIEDKFTKSWTKMESNMKLFGETSENVKGKMNALKASMVDLVSQGISPADARIVKMKSDYDALAASMSNTEGIRKANIGWTNLALVIQDLPFGFRGIQNNLPALFGSIAAAGGIAYVAFSAIVALYTAYGQQINDLILRTTNFEKSQQALRDGTIEAAKSTIDARVEFMKVNAVIQAASKGYINEAVAVKYFNDKVGDSIGKVSTLGEAQQALTDKTPKYIEAIKLKAQAEYYYAQAAKYAVEGDIVNLKDQTSLLDKLLAGMTAFADVRIGPKAIIGAFIGSLSQAQKSVVDKVKAQGIEIGKVLEKSGDESMTKYFAALKAAGATDKELAEIAEKLNKAREAANAKAAKLALKDEKDTQQHLDKIKQYESDAALQLYNEKDRELREVTDKYRKEIDLAVEYGQDTTVLEEGWRAELASVRKKWDDKDLKEAEDKNNKLLAESKRAADRDLQNQLDSINITAELKAKLAKKGPSATKAAYQSEIDALYELASVGGYTADQYDKIDDAIVRVQAKMAALDVGALKGAEAMQKVNSVISDMAVNSVVLLAESLGKLLGGENVDLFAGFVGIMGSGLEEIGKALITYGLAMEAFKNAFTNPFAAIAAGVALVAAGALLKSKISNTNQGGSNVQTFANGGIISGPTYGLMGEYPGASSNPEVVAPLDKLKDMIGGGGNQGGTFVLRGQDLLLSVNRAQKASNLKGQTISLA</sequence>
<gene>
    <name evidence="2" type="ORF">UFOVP203_35</name>
</gene>
<keyword evidence="1" id="KW-1133">Transmembrane helix</keyword>
<keyword evidence="1" id="KW-0812">Transmembrane</keyword>